<dbReference type="SUPFAM" id="SSF50182">
    <property type="entry name" value="Sm-like ribonucleoproteins"/>
    <property type="match status" value="1"/>
</dbReference>
<evidence type="ECO:0000313" key="12">
    <source>
        <dbReference type="Proteomes" id="UP000198851"/>
    </source>
</evidence>
<dbReference type="RefSeq" id="WP_093324032.1">
    <property type="nucleotide sequence ID" value="NZ_FOSZ01000004.1"/>
</dbReference>
<reference evidence="12" key="1">
    <citation type="submission" date="2016-10" db="EMBL/GenBank/DDBJ databases">
        <authorList>
            <person name="Varghese N."/>
            <person name="Submissions S."/>
        </authorList>
    </citation>
    <scope>NUCLEOTIDE SEQUENCE [LARGE SCALE GENOMIC DNA]</scope>
    <source>
        <strain evidence="12">DSM 28453</strain>
    </source>
</reference>
<evidence type="ECO:0000256" key="5">
    <source>
        <dbReference type="ARBA" id="ARBA00022989"/>
    </source>
</evidence>
<dbReference type="PANTHER" id="PTHR30221:SF18">
    <property type="entry name" value="SLL0590 PROTEIN"/>
    <property type="match status" value="1"/>
</dbReference>
<dbReference type="Proteomes" id="UP000198851">
    <property type="component" value="Unassembled WGS sequence"/>
</dbReference>
<dbReference type="PANTHER" id="PTHR30221">
    <property type="entry name" value="SMALL-CONDUCTANCE MECHANOSENSITIVE CHANNEL"/>
    <property type="match status" value="1"/>
</dbReference>
<dbReference type="GO" id="GO:0005886">
    <property type="term" value="C:plasma membrane"/>
    <property type="evidence" value="ECO:0007669"/>
    <property type="project" value="UniProtKB-SubCell"/>
</dbReference>
<evidence type="ECO:0000313" key="11">
    <source>
        <dbReference type="EMBL" id="SFL05533.1"/>
    </source>
</evidence>
<organism evidence="11 12">
    <name type="scientific">Shimia haliotis</name>
    <dbReference type="NCBI Taxonomy" id="1280847"/>
    <lineage>
        <taxon>Bacteria</taxon>
        <taxon>Pseudomonadati</taxon>
        <taxon>Pseudomonadota</taxon>
        <taxon>Alphaproteobacteria</taxon>
        <taxon>Rhodobacterales</taxon>
        <taxon>Roseobacteraceae</taxon>
    </lineage>
</organism>
<evidence type="ECO:0000256" key="7">
    <source>
        <dbReference type="RuleBase" id="RU369025"/>
    </source>
</evidence>
<dbReference type="InterPro" id="IPR023408">
    <property type="entry name" value="MscS_beta-dom_sf"/>
</dbReference>
<comment type="subunit">
    <text evidence="7">Homoheptamer.</text>
</comment>
<accession>A0A1I4EJZ2</accession>
<dbReference type="Pfam" id="PF21082">
    <property type="entry name" value="MS_channel_3rd"/>
    <property type="match status" value="1"/>
</dbReference>
<comment type="function">
    <text evidence="7">Mechanosensitive channel that participates in the regulation of osmotic pressure changes within the cell, opening in response to stretch forces in the membrane lipid bilayer, without the need for other proteins. Contributes to normal resistance to hypoosmotic shock. Forms an ion channel of 1.0 nanosiemens conductance with a slight preference for anions.</text>
</comment>
<evidence type="ECO:0000259" key="10">
    <source>
        <dbReference type="Pfam" id="PF21082"/>
    </source>
</evidence>
<evidence type="ECO:0000256" key="2">
    <source>
        <dbReference type="ARBA" id="ARBA00008017"/>
    </source>
</evidence>
<keyword evidence="5 7" id="KW-1133">Transmembrane helix</keyword>
<keyword evidence="3" id="KW-1003">Cell membrane</keyword>
<keyword evidence="4 7" id="KW-0812">Transmembrane</keyword>
<keyword evidence="7" id="KW-0407">Ion channel</keyword>
<feature type="domain" description="Mechanosensitive ion channel MscS" evidence="9">
    <location>
        <begin position="355"/>
        <end position="420"/>
    </location>
</feature>
<dbReference type="STRING" id="1280847.SAMN04488036_104314"/>
<dbReference type="Pfam" id="PF00924">
    <property type="entry name" value="MS_channel_2nd"/>
    <property type="match status" value="1"/>
</dbReference>
<dbReference type="InterPro" id="IPR049278">
    <property type="entry name" value="MS_channel_C"/>
</dbReference>
<protein>
    <recommendedName>
        <fullName evidence="7">Small-conductance mechanosensitive channel</fullName>
    </recommendedName>
</protein>
<keyword evidence="8" id="KW-0732">Signal</keyword>
<feature type="transmembrane region" description="Helical" evidence="7">
    <location>
        <begin position="342"/>
        <end position="367"/>
    </location>
</feature>
<feature type="chain" id="PRO_5011532798" description="Small-conductance mechanosensitive channel" evidence="8">
    <location>
        <begin position="24"/>
        <end position="552"/>
    </location>
</feature>
<keyword evidence="12" id="KW-1185">Reference proteome</keyword>
<dbReference type="GO" id="GO:0008381">
    <property type="term" value="F:mechanosensitive monoatomic ion channel activity"/>
    <property type="evidence" value="ECO:0007669"/>
    <property type="project" value="InterPro"/>
</dbReference>
<keyword evidence="7" id="KW-0997">Cell inner membrane</keyword>
<dbReference type="Gene3D" id="2.30.30.60">
    <property type="match status" value="1"/>
</dbReference>
<dbReference type="InterPro" id="IPR045275">
    <property type="entry name" value="MscS_archaea/bacteria_type"/>
</dbReference>
<keyword evidence="6 7" id="KW-0472">Membrane</keyword>
<evidence type="ECO:0000256" key="1">
    <source>
        <dbReference type="ARBA" id="ARBA00004651"/>
    </source>
</evidence>
<feature type="transmembrane region" description="Helical" evidence="7">
    <location>
        <begin position="210"/>
        <end position="233"/>
    </location>
</feature>
<name>A0A1I4EJZ2_9RHOB</name>
<feature type="transmembrane region" description="Helical" evidence="7">
    <location>
        <begin position="312"/>
        <end position="330"/>
    </location>
</feature>
<evidence type="ECO:0000256" key="6">
    <source>
        <dbReference type="ARBA" id="ARBA00023136"/>
    </source>
</evidence>
<feature type="transmembrane region" description="Helical" evidence="7">
    <location>
        <begin position="253"/>
        <end position="276"/>
    </location>
</feature>
<dbReference type="EMBL" id="FOSZ01000004">
    <property type="protein sequence ID" value="SFL05533.1"/>
    <property type="molecule type" value="Genomic_DNA"/>
</dbReference>
<keyword evidence="7" id="KW-0813">Transport</keyword>
<evidence type="ECO:0000256" key="3">
    <source>
        <dbReference type="ARBA" id="ARBA00022475"/>
    </source>
</evidence>
<feature type="signal peptide" evidence="8">
    <location>
        <begin position="1"/>
        <end position="23"/>
    </location>
</feature>
<feature type="domain" description="Mechanosensitive ion channel MscS C-terminal" evidence="10">
    <location>
        <begin position="432"/>
        <end position="513"/>
    </location>
</feature>
<dbReference type="Gene3D" id="1.10.287.1260">
    <property type="match status" value="1"/>
</dbReference>
<comment type="subcellular location">
    <subcellularLocation>
        <location evidence="7">Cell inner membrane</location>
        <topology evidence="7">Multi-pass membrane protein</topology>
    </subcellularLocation>
    <subcellularLocation>
        <location evidence="1">Cell membrane</location>
        <topology evidence="1">Multi-pass membrane protein</topology>
    </subcellularLocation>
</comment>
<dbReference type="InterPro" id="IPR010920">
    <property type="entry name" value="LSM_dom_sf"/>
</dbReference>
<dbReference type="InterPro" id="IPR006685">
    <property type="entry name" value="MscS_channel_2nd"/>
</dbReference>
<comment type="similarity">
    <text evidence="2 7">Belongs to the MscS (TC 1.A.23) family.</text>
</comment>
<dbReference type="Gene3D" id="3.30.70.100">
    <property type="match status" value="1"/>
</dbReference>
<gene>
    <name evidence="11" type="ORF">SAMN04488036_104314</name>
</gene>
<keyword evidence="7" id="KW-0406">Ion transport</keyword>
<dbReference type="AlphaFoldDB" id="A0A1I4EJZ2"/>
<proteinExistence type="inferred from homology"/>
<dbReference type="OrthoDB" id="9780668at2"/>
<evidence type="ECO:0000259" key="9">
    <source>
        <dbReference type="Pfam" id="PF00924"/>
    </source>
</evidence>
<evidence type="ECO:0000256" key="8">
    <source>
        <dbReference type="SAM" id="SignalP"/>
    </source>
</evidence>
<sequence>MRQLKKILHIFVSIIALATTVWAQDAETVVETQPAVDSDVFLQPVVVDGEEIFSVRGSTALPAEERADLVTQRIVEVATRNEAPSVTMRVERSEIGRSIYADGTLVTLTTEADAEFEQMDIAVLAQLHSEAVEQAILAYRANRTDEAFSHGALTAAIWSGVFVVYFTVLLWIRRRLPRLVARIVERRAKVLQEATKDIVQSSAVSDLARFFIRLLIDIFLFTGFYYFLSFVLLAFPNTRSAAELLIRYVTNPILGLLSGFVAYLPNLITILIIAGLTRWLIKGTHLFFESVEQGVVELRSFESHWIWPTYNLIRGGLILIAAVICFPYIPGSDSAAFQGLTILVGVMVSMGSNSVVSNLLAGLFVLYKRSMNVGDRIRVGDFYGDVMQIRLMETYLKSVKNELISIPNATLLSSEVTNYSSQIDGKGLLLHTSVGIGYEEPRKKVEAMLVEAARRTKGLKNSPAPFVLVTGLMDFATVYQINAFTTRGSSLPLLLSELHKNITDVFNENKVQIMTPNYEADTADLKISEVEWDEPLAHEVAVSTDVAEAKPS</sequence>
<dbReference type="SUPFAM" id="SSF82689">
    <property type="entry name" value="Mechanosensitive channel protein MscS (YggB), C-terminal domain"/>
    <property type="match status" value="1"/>
</dbReference>
<comment type="caution">
    <text evidence="7">Lacks conserved residue(s) required for the propagation of feature annotation.</text>
</comment>
<dbReference type="InterPro" id="IPR011066">
    <property type="entry name" value="MscS_channel_C_sf"/>
</dbReference>
<evidence type="ECO:0000256" key="4">
    <source>
        <dbReference type="ARBA" id="ARBA00022692"/>
    </source>
</evidence>
<feature type="transmembrane region" description="Helical" evidence="7">
    <location>
        <begin position="152"/>
        <end position="172"/>
    </location>
</feature>